<evidence type="ECO:0000313" key="1">
    <source>
        <dbReference type="EMBL" id="ACY91176.1"/>
    </source>
</evidence>
<evidence type="ECO:0000313" key="2">
    <source>
        <dbReference type="Proteomes" id="UP000002695"/>
    </source>
</evidence>
<keyword evidence="2" id="KW-1185">Reference proteome</keyword>
<dbReference type="EMBL" id="CP001363">
    <property type="protein sequence ID" value="ACY91176.1"/>
    <property type="molecule type" value="Genomic_DNA"/>
</dbReference>
<dbReference type="HOGENOM" id="CLU_3006592_0_0_6"/>
<name>A0A0F6B9H4_SALT1</name>
<dbReference type="KEGG" id="seo:STM14_4819"/>
<dbReference type="AlphaFoldDB" id="A0A0F6B9H4"/>
<sequence>MPWKLSAHPRMGFFLHQQSDLTRFLVVKSYNALKWCNLFQETAEWQAAYSPMLGRSSIR</sequence>
<accession>A0A0F6B9H4</accession>
<reference evidence="1 2" key="1">
    <citation type="journal article" date="2010" name="J. Bacteriol.">
        <title>Short-term signatures of evolutionary change in the Salmonella enterica serovar typhimurium 14028 genome.</title>
        <authorList>
            <person name="Jarvik T."/>
            <person name="Smillie C."/>
            <person name="Groisman E.A."/>
            <person name="Ochman H."/>
        </authorList>
    </citation>
    <scope>NUCLEOTIDE SEQUENCE [LARGE SCALE GENOMIC DNA]</scope>
    <source>
        <strain evidence="2">14028s / SGSC 2262</strain>
    </source>
</reference>
<gene>
    <name evidence="1" type="ordered locus">STM14_4819</name>
</gene>
<dbReference type="Proteomes" id="UP000002695">
    <property type="component" value="Chromosome"/>
</dbReference>
<protein>
    <submittedName>
        <fullName evidence="1">Uncharacterized protein</fullName>
    </submittedName>
</protein>
<proteinExistence type="predicted"/>
<dbReference type="BioCyc" id="SENT588858:STM14_RS25635-MONOMER"/>
<organism evidence="1 2">
    <name type="scientific">Salmonella typhimurium (strain 14028s / SGSC 2262)</name>
    <dbReference type="NCBI Taxonomy" id="588858"/>
    <lineage>
        <taxon>Bacteria</taxon>
        <taxon>Pseudomonadati</taxon>
        <taxon>Pseudomonadota</taxon>
        <taxon>Gammaproteobacteria</taxon>
        <taxon>Enterobacterales</taxon>
        <taxon>Enterobacteriaceae</taxon>
        <taxon>Salmonella</taxon>
    </lineage>
</organism>